<dbReference type="InterPro" id="IPR006518">
    <property type="entry name" value="Trypano_RHS"/>
</dbReference>
<organism evidence="1 2">
    <name type="scientific">Trypanosoma cruzi marinkellei</name>
    <dbReference type="NCBI Taxonomy" id="85056"/>
    <lineage>
        <taxon>Eukaryota</taxon>
        <taxon>Discoba</taxon>
        <taxon>Euglenozoa</taxon>
        <taxon>Kinetoplastea</taxon>
        <taxon>Metakinetoplastina</taxon>
        <taxon>Trypanosomatida</taxon>
        <taxon>Trypanosomatidae</taxon>
        <taxon>Trypanosoma</taxon>
        <taxon>Schizotrypanum</taxon>
    </lineage>
</organism>
<dbReference type="EMBL" id="AHKC01013885">
    <property type="protein sequence ID" value="EKF29179.1"/>
    <property type="molecule type" value="Genomic_DNA"/>
</dbReference>
<name>K2MU14_TRYCR</name>
<reference evidence="1 2" key="1">
    <citation type="journal article" date="2012" name="BMC Genomics">
        <title>Comparative genomic analysis of human infective Trypanosoma cruzi lineages with the bat-restricted subspecies T. cruzi marinkellei.</title>
        <authorList>
            <person name="Franzen O."/>
            <person name="Talavera-Lopez C."/>
            <person name="Ochaya S."/>
            <person name="Butler C.E."/>
            <person name="Messenger L.A."/>
            <person name="Lewis M.D."/>
            <person name="Llewellyn M.S."/>
            <person name="Marinkelle C.J."/>
            <person name="Tyler K.M."/>
            <person name="Miles M.A."/>
            <person name="Andersson B."/>
        </authorList>
    </citation>
    <scope>NUCLEOTIDE SEQUENCE [LARGE SCALE GENOMIC DNA]</scope>
    <source>
        <strain evidence="1 2">B7</strain>
    </source>
</reference>
<dbReference type="OrthoDB" id="251324at2759"/>
<proteinExistence type="predicted"/>
<gene>
    <name evidence="1" type="ORF">MOQ_007049</name>
</gene>
<evidence type="ECO:0000313" key="2">
    <source>
        <dbReference type="Proteomes" id="UP000007350"/>
    </source>
</evidence>
<dbReference type="NCBIfam" id="TIGR01631">
    <property type="entry name" value="Trypano_RHS"/>
    <property type="match status" value="1"/>
</dbReference>
<dbReference type="AlphaFoldDB" id="K2MU14"/>
<keyword evidence="2" id="KW-1185">Reference proteome</keyword>
<comment type="caution">
    <text evidence="1">The sequence shown here is derived from an EMBL/GenBank/DDBJ whole genome shotgun (WGS) entry which is preliminary data.</text>
</comment>
<sequence length="235" mass="27287">VSSHLAEITLCKLAELMVPNNFSLLLSRIKDDLISKALEVHSMFAFLSGAFVNAIIPKLTELKIKEKTPPHFCALKACPQGHPFKHCLLPCVKDLRKKINIKFRVLYKPEAKNFPLVGVFFFMESNPMTLVGLRMTTGDEHHTITSTMRQFTECLAAYFSEWKELSQKILWDIIYKQHTDSRPIKKWQKCDVDNIDNINDEEIKIEALWNGKVRQYQVSISYGVFRRDETHRTEE</sequence>
<evidence type="ECO:0000313" key="1">
    <source>
        <dbReference type="EMBL" id="EKF29179.1"/>
    </source>
</evidence>
<accession>K2MU14</accession>
<feature type="non-terminal residue" evidence="1">
    <location>
        <position position="1"/>
    </location>
</feature>
<dbReference type="Proteomes" id="UP000007350">
    <property type="component" value="Unassembled WGS sequence"/>
</dbReference>
<protein>
    <submittedName>
        <fullName evidence="1">Retrotransposon hot spot (RHS) protein, putative</fullName>
    </submittedName>
</protein>